<name>A0A1J5TUN1_9ZZZZ</name>
<proteinExistence type="predicted"/>
<gene>
    <name evidence="1" type="ORF">GALL_08460</name>
</gene>
<reference evidence="1" key="1">
    <citation type="submission" date="2016-10" db="EMBL/GenBank/DDBJ databases">
        <title>Sequence of Gallionella enrichment culture.</title>
        <authorList>
            <person name="Poehlein A."/>
            <person name="Muehling M."/>
            <person name="Daniel R."/>
        </authorList>
    </citation>
    <scope>NUCLEOTIDE SEQUENCE</scope>
</reference>
<sequence>MSAKSTQRHSWTECLAIGLSPLFLRTCWTQSSARFTRPGTPFGARPPSSRLRLDAASLHLALSLLPQGGSRRQSAKILLADCLLRPTKRGGARRKTSLAGRGFAPHCGTGRLGALYRLGAIFPCGSPHPHFRPLGGGRKARKLRQDAPRLCVLLCLAPRASRTR</sequence>
<evidence type="ECO:0000313" key="1">
    <source>
        <dbReference type="EMBL" id="OIR19960.1"/>
    </source>
</evidence>
<dbReference type="EMBL" id="MLJW01000001">
    <property type="protein sequence ID" value="OIR19960.1"/>
    <property type="molecule type" value="Genomic_DNA"/>
</dbReference>
<protein>
    <submittedName>
        <fullName evidence="1">Uncharacterized protein</fullName>
    </submittedName>
</protein>
<dbReference type="AlphaFoldDB" id="A0A1J5TUN1"/>
<comment type="caution">
    <text evidence="1">The sequence shown here is derived from an EMBL/GenBank/DDBJ whole genome shotgun (WGS) entry which is preliminary data.</text>
</comment>
<organism evidence="1">
    <name type="scientific">mine drainage metagenome</name>
    <dbReference type="NCBI Taxonomy" id="410659"/>
    <lineage>
        <taxon>unclassified sequences</taxon>
        <taxon>metagenomes</taxon>
        <taxon>ecological metagenomes</taxon>
    </lineage>
</organism>
<accession>A0A1J5TUN1</accession>